<reference evidence="1" key="1">
    <citation type="submission" date="2023-05" db="EMBL/GenBank/DDBJ databases">
        <title>Nepenthes gracilis genome sequencing.</title>
        <authorList>
            <person name="Fukushima K."/>
        </authorList>
    </citation>
    <scope>NUCLEOTIDE SEQUENCE</scope>
    <source>
        <strain evidence="1">SING2019-196</strain>
    </source>
</reference>
<evidence type="ECO:0000313" key="2">
    <source>
        <dbReference type="Proteomes" id="UP001279734"/>
    </source>
</evidence>
<dbReference type="Proteomes" id="UP001279734">
    <property type="component" value="Unassembled WGS sequence"/>
</dbReference>
<organism evidence="1 2">
    <name type="scientific">Nepenthes gracilis</name>
    <name type="common">Slender pitcher plant</name>
    <dbReference type="NCBI Taxonomy" id="150966"/>
    <lineage>
        <taxon>Eukaryota</taxon>
        <taxon>Viridiplantae</taxon>
        <taxon>Streptophyta</taxon>
        <taxon>Embryophyta</taxon>
        <taxon>Tracheophyta</taxon>
        <taxon>Spermatophyta</taxon>
        <taxon>Magnoliopsida</taxon>
        <taxon>eudicotyledons</taxon>
        <taxon>Gunneridae</taxon>
        <taxon>Pentapetalae</taxon>
        <taxon>Caryophyllales</taxon>
        <taxon>Nepenthaceae</taxon>
        <taxon>Nepenthes</taxon>
    </lineage>
</organism>
<gene>
    <name evidence="1" type="ORF">Nepgr_031770</name>
</gene>
<evidence type="ECO:0000313" key="1">
    <source>
        <dbReference type="EMBL" id="GMH29927.1"/>
    </source>
</evidence>
<protein>
    <submittedName>
        <fullName evidence="1">Uncharacterized protein</fullName>
    </submittedName>
</protein>
<keyword evidence="2" id="KW-1185">Reference proteome</keyword>
<name>A0AAD3TJF9_NEPGR</name>
<comment type="caution">
    <text evidence="1">The sequence shown here is derived from an EMBL/GenBank/DDBJ whole genome shotgun (WGS) entry which is preliminary data.</text>
</comment>
<sequence>MIGLVPDSGIPKLVDTNVLLGSEESDSVNNTDGINAMALSSSQCELNPLSSIEDCSARKYSGPDPLDSAPISTPCQSKMHACAPLIERHHALTPLCWTGHCWPFFLIGRFAEDDLDAVTAMLMMVY</sequence>
<proteinExistence type="predicted"/>
<accession>A0AAD3TJF9</accession>
<dbReference type="AlphaFoldDB" id="A0AAD3TJF9"/>
<dbReference type="EMBL" id="BSYO01000037">
    <property type="protein sequence ID" value="GMH29927.1"/>
    <property type="molecule type" value="Genomic_DNA"/>
</dbReference>